<feature type="transmembrane region" description="Helical" evidence="5">
    <location>
        <begin position="138"/>
        <end position="159"/>
    </location>
</feature>
<organism evidence="7 8">
    <name type="scientific">Pseudonocardia acidicola</name>
    <dbReference type="NCBI Taxonomy" id="2724939"/>
    <lineage>
        <taxon>Bacteria</taxon>
        <taxon>Bacillati</taxon>
        <taxon>Actinomycetota</taxon>
        <taxon>Actinomycetes</taxon>
        <taxon>Pseudonocardiales</taxon>
        <taxon>Pseudonocardiaceae</taxon>
        <taxon>Pseudonocardia</taxon>
    </lineage>
</organism>
<evidence type="ECO:0000256" key="5">
    <source>
        <dbReference type="SAM" id="Phobius"/>
    </source>
</evidence>
<feature type="transmembrane region" description="Helical" evidence="5">
    <location>
        <begin position="301"/>
        <end position="323"/>
    </location>
</feature>
<feature type="transmembrane region" description="Helical" evidence="5">
    <location>
        <begin position="276"/>
        <end position="295"/>
    </location>
</feature>
<feature type="transmembrane region" description="Helical" evidence="5">
    <location>
        <begin position="335"/>
        <end position="357"/>
    </location>
</feature>
<dbReference type="PANTHER" id="PTHR23523">
    <property type="match status" value="1"/>
</dbReference>
<comment type="caution">
    <text evidence="7">The sequence shown here is derived from an EMBL/GenBank/DDBJ whole genome shotgun (WGS) entry which is preliminary data.</text>
</comment>
<feature type="transmembrane region" description="Helical" evidence="5">
    <location>
        <begin position="363"/>
        <end position="384"/>
    </location>
</feature>
<dbReference type="PANTHER" id="PTHR23523:SF2">
    <property type="entry name" value="2-NITROIMIDAZOLE TRANSPORTER"/>
    <property type="match status" value="1"/>
</dbReference>
<accession>A0ABX1S987</accession>
<dbReference type="InterPro" id="IPR036259">
    <property type="entry name" value="MFS_trans_sf"/>
</dbReference>
<dbReference type="Gene3D" id="1.20.1250.20">
    <property type="entry name" value="MFS general substrate transporter like domains"/>
    <property type="match status" value="2"/>
</dbReference>
<dbReference type="Pfam" id="PF07690">
    <property type="entry name" value="MFS_1"/>
    <property type="match status" value="1"/>
</dbReference>
<feature type="transmembrane region" description="Helical" evidence="5">
    <location>
        <begin position="105"/>
        <end position="126"/>
    </location>
</feature>
<gene>
    <name evidence="7" type="ORF">HF526_12495</name>
</gene>
<comment type="subcellular location">
    <subcellularLocation>
        <location evidence="1">Cell membrane</location>
        <topology evidence="1">Multi-pass membrane protein</topology>
    </subcellularLocation>
</comment>
<dbReference type="SUPFAM" id="SSF103473">
    <property type="entry name" value="MFS general substrate transporter"/>
    <property type="match status" value="1"/>
</dbReference>
<feature type="transmembrane region" description="Helical" evidence="5">
    <location>
        <begin position="81"/>
        <end position="99"/>
    </location>
</feature>
<proteinExistence type="predicted"/>
<feature type="transmembrane region" description="Helical" evidence="5">
    <location>
        <begin position="12"/>
        <end position="37"/>
    </location>
</feature>
<keyword evidence="2 5" id="KW-0812">Transmembrane</keyword>
<dbReference type="InterPro" id="IPR011701">
    <property type="entry name" value="MFS"/>
</dbReference>
<dbReference type="EMBL" id="JAAXLA010000019">
    <property type="protein sequence ID" value="NMH98125.1"/>
    <property type="molecule type" value="Genomic_DNA"/>
</dbReference>
<reference evidence="7 8" key="1">
    <citation type="submission" date="2020-04" db="EMBL/GenBank/DDBJ databases">
        <authorList>
            <person name="Klaysubun C."/>
            <person name="Duangmal K."/>
            <person name="Lipun K."/>
        </authorList>
    </citation>
    <scope>NUCLEOTIDE SEQUENCE [LARGE SCALE GENOMIC DNA]</scope>
    <source>
        <strain evidence="7 8">K10HN5</strain>
    </source>
</reference>
<evidence type="ECO:0000256" key="4">
    <source>
        <dbReference type="ARBA" id="ARBA00023136"/>
    </source>
</evidence>
<evidence type="ECO:0000256" key="2">
    <source>
        <dbReference type="ARBA" id="ARBA00022692"/>
    </source>
</evidence>
<evidence type="ECO:0000256" key="3">
    <source>
        <dbReference type="ARBA" id="ARBA00022989"/>
    </source>
</evidence>
<evidence type="ECO:0000313" key="7">
    <source>
        <dbReference type="EMBL" id="NMH98125.1"/>
    </source>
</evidence>
<dbReference type="Proteomes" id="UP000820669">
    <property type="component" value="Unassembled WGS sequence"/>
</dbReference>
<feature type="transmembrane region" description="Helical" evidence="5">
    <location>
        <begin position="245"/>
        <end position="264"/>
    </location>
</feature>
<feature type="transmembrane region" description="Helical" evidence="5">
    <location>
        <begin position="210"/>
        <end position="233"/>
    </location>
</feature>
<name>A0ABX1S987_9PSEU</name>
<dbReference type="CDD" id="cd17339">
    <property type="entry name" value="MFS_NIMT_CynX_like"/>
    <property type="match status" value="1"/>
</dbReference>
<keyword evidence="8" id="KW-1185">Reference proteome</keyword>
<evidence type="ECO:0000256" key="1">
    <source>
        <dbReference type="ARBA" id="ARBA00004651"/>
    </source>
</evidence>
<dbReference type="InterPro" id="IPR020846">
    <property type="entry name" value="MFS_dom"/>
</dbReference>
<feature type="domain" description="Major facilitator superfamily (MFS) profile" evidence="6">
    <location>
        <begin position="11"/>
        <end position="388"/>
    </location>
</feature>
<dbReference type="InterPro" id="IPR052524">
    <property type="entry name" value="MFS_Cyanate_Porter"/>
</dbReference>
<evidence type="ECO:0000313" key="8">
    <source>
        <dbReference type="Proteomes" id="UP000820669"/>
    </source>
</evidence>
<dbReference type="PROSITE" id="PS50850">
    <property type="entry name" value="MFS"/>
    <property type="match status" value="1"/>
</dbReference>
<sequence length="405" mass="41246">MTAPPAVRRSATWWVGVAIFLVACNLRPAVVAVSPLLEQIRAAAGLSATAAGVLTALPVLCFGLLAPFAPRLARRFGIERSLLAALVILCAGFALRLIASPVALFAGTVLVGGAIAIGNVLLPGLIKRDFAHRAGLMTGLYTMAISAGGALAAGVTVPVARAAGLDWRGALGLWGLFAAAALLVWLTQLRRDDHRITTGGSATGLWRDPLAWQVTVFMGLQSLSFYAAVAWLPTLFVERGADPSTAGWMLALASFVGIASSLLTPMLADRMRRQSGLVLAVTAVTAAGLVGVITVPGAEWVSMAVLGLGQGAAISVALTLIVLRAPDGAHASQLSGMAQSVGYVVAAAGPFAVGALHDLTGAWTVPLVVLALLLVPQGAVGAAAGRDRLVGRQQADGAGTGQLEN</sequence>
<feature type="transmembrane region" description="Helical" evidence="5">
    <location>
        <begin position="43"/>
        <end position="69"/>
    </location>
</feature>
<evidence type="ECO:0000259" key="6">
    <source>
        <dbReference type="PROSITE" id="PS50850"/>
    </source>
</evidence>
<keyword evidence="3 5" id="KW-1133">Transmembrane helix</keyword>
<feature type="transmembrane region" description="Helical" evidence="5">
    <location>
        <begin position="171"/>
        <end position="189"/>
    </location>
</feature>
<protein>
    <submittedName>
        <fullName evidence="7">MFS transporter</fullName>
    </submittedName>
</protein>
<keyword evidence="4 5" id="KW-0472">Membrane</keyword>